<name>A0AAV3BQQ9_CLOPF</name>
<gene>
    <name evidence="2" type="ORF">AC1_A0291</name>
</gene>
<feature type="region of interest" description="Disordered" evidence="1">
    <location>
        <begin position="124"/>
        <end position="149"/>
    </location>
</feature>
<protein>
    <submittedName>
        <fullName evidence="2">Plasmid replication protein</fullName>
    </submittedName>
</protein>
<organism evidence="2 3">
    <name type="scientific">Clostridium perfringens B str. ATCC 3626</name>
    <dbReference type="NCBI Taxonomy" id="451754"/>
    <lineage>
        <taxon>Bacteria</taxon>
        <taxon>Bacillati</taxon>
        <taxon>Bacillota</taxon>
        <taxon>Clostridia</taxon>
        <taxon>Eubacteriales</taxon>
        <taxon>Clostridiaceae</taxon>
        <taxon>Clostridium</taxon>
    </lineage>
</organism>
<evidence type="ECO:0000313" key="3">
    <source>
        <dbReference type="Proteomes" id="UP000004342"/>
    </source>
</evidence>
<accession>A0AAV3BQQ9</accession>
<comment type="caution">
    <text evidence="2">The sequence shown here is derived from an EMBL/GenBank/DDBJ whole genome shotgun (WGS) entry which is preliminary data.</text>
</comment>
<dbReference type="Proteomes" id="UP000004342">
    <property type="component" value="Unassembled WGS sequence"/>
</dbReference>
<evidence type="ECO:0000256" key="1">
    <source>
        <dbReference type="SAM" id="MobiDB-lite"/>
    </source>
</evidence>
<dbReference type="AlphaFoldDB" id="A0AAV3BQQ9"/>
<dbReference type="RefSeq" id="WP_003458945.1">
    <property type="nucleotide sequence ID" value="NZ_ABDV01000021.1"/>
</dbReference>
<dbReference type="EMBL" id="ABDV01000021">
    <property type="protein sequence ID" value="EDT23164.1"/>
    <property type="molecule type" value="Genomic_DNA"/>
</dbReference>
<reference evidence="2 3" key="1">
    <citation type="submission" date="2007-07" db="EMBL/GenBank/DDBJ databases">
        <title>Annotation of Clostridium perfringens B str. ATCC 3626.</title>
        <authorList>
            <person name="Paulsen I."/>
            <person name="Sebastian Y."/>
        </authorList>
    </citation>
    <scope>NUCLEOTIDE SEQUENCE [LARGE SCALE GENOMIC DNA]</scope>
    <source>
        <strain evidence="3">B str. ATCC 3626</strain>
    </source>
</reference>
<sequence>MSAYYFMTEEQWEKEKTYNLTDNQFLILKQIEYKEARRKAESILRFIKKSVMLNNGAFNISFSEFHKLYNNWVNKRKKNKPTLKNISLTQLKFTVNRLRDLGLLIIEKNKKTNIYKLAPTQLATKKPTNDENSKSIDNTNVNEKKEEKSTPMLQCLNNINIDSYSNSQNFDSSKYKKCTSFIDVRRRVRELLDKARVKSSFIRDSIMNSISNNYKNITEKFLDNYILKAIENARLKAIKTWNDLNKKKHCVQANFTQRDYNWNALEEELLSHY</sequence>
<proteinExistence type="predicted"/>
<evidence type="ECO:0000313" key="2">
    <source>
        <dbReference type="EMBL" id="EDT23164.1"/>
    </source>
</evidence>